<dbReference type="PANTHER" id="PTHR31595:SF27">
    <property type="entry name" value="WAX SYNTHASE DOMAIN-CONTAINING PROTEIN-RELATED"/>
    <property type="match status" value="1"/>
</dbReference>
<evidence type="ECO:0000256" key="2">
    <source>
        <dbReference type="ARBA" id="ARBA00007282"/>
    </source>
</evidence>
<feature type="domain" description="Wax synthase" evidence="8">
    <location>
        <begin position="241"/>
        <end position="328"/>
    </location>
</feature>
<evidence type="ECO:0000256" key="6">
    <source>
        <dbReference type="ARBA" id="ARBA00023136"/>
    </source>
</evidence>
<dbReference type="AlphaFoldDB" id="A0AAV9HKY1"/>
<dbReference type="PANTHER" id="PTHR31595">
    <property type="entry name" value="LONG-CHAIN-ALCOHOL O-FATTY-ACYLTRANSFERASE 3-RELATED"/>
    <property type="match status" value="1"/>
</dbReference>
<gene>
    <name evidence="9" type="ORF">QBC42DRAFT_298971</name>
</gene>
<dbReference type="GO" id="GO:0008374">
    <property type="term" value="F:O-acyltransferase activity"/>
    <property type="evidence" value="ECO:0007669"/>
    <property type="project" value="InterPro"/>
</dbReference>
<comment type="subcellular location">
    <subcellularLocation>
        <location evidence="1">Membrane</location>
        <topology evidence="1">Multi-pass membrane protein</topology>
    </subcellularLocation>
</comment>
<evidence type="ECO:0000256" key="1">
    <source>
        <dbReference type="ARBA" id="ARBA00004141"/>
    </source>
</evidence>
<keyword evidence="6 7" id="KW-0472">Membrane</keyword>
<dbReference type="GO" id="GO:0016020">
    <property type="term" value="C:membrane"/>
    <property type="evidence" value="ECO:0007669"/>
    <property type="project" value="UniProtKB-SubCell"/>
</dbReference>
<dbReference type="GO" id="GO:0006629">
    <property type="term" value="P:lipid metabolic process"/>
    <property type="evidence" value="ECO:0007669"/>
    <property type="project" value="InterPro"/>
</dbReference>
<feature type="transmembrane region" description="Helical" evidence="7">
    <location>
        <begin position="365"/>
        <end position="384"/>
    </location>
</feature>
<proteinExistence type="inferred from homology"/>
<comment type="similarity">
    <text evidence="2">Belongs to the wax synthase family.</text>
</comment>
<evidence type="ECO:0000256" key="3">
    <source>
        <dbReference type="ARBA" id="ARBA00022679"/>
    </source>
</evidence>
<keyword evidence="5 7" id="KW-1133">Transmembrane helix</keyword>
<evidence type="ECO:0000256" key="7">
    <source>
        <dbReference type="SAM" id="Phobius"/>
    </source>
</evidence>
<keyword evidence="10" id="KW-1185">Reference proteome</keyword>
<evidence type="ECO:0000256" key="5">
    <source>
        <dbReference type="ARBA" id="ARBA00022989"/>
    </source>
</evidence>
<evidence type="ECO:0000313" key="10">
    <source>
        <dbReference type="Proteomes" id="UP001321749"/>
    </source>
</evidence>
<dbReference type="Proteomes" id="UP001321749">
    <property type="component" value="Unassembled WGS sequence"/>
</dbReference>
<dbReference type="InterPro" id="IPR032805">
    <property type="entry name" value="Wax_synthase_dom"/>
</dbReference>
<dbReference type="Pfam" id="PF13813">
    <property type="entry name" value="MBOAT_2"/>
    <property type="match status" value="1"/>
</dbReference>
<comment type="caution">
    <text evidence="9">The sequence shown here is derived from an EMBL/GenBank/DDBJ whole genome shotgun (WGS) entry which is preliminary data.</text>
</comment>
<accession>A0AAV9HKY1</accession>
<evidence type="ECO:0000313" key="9">
    <source>
        <dbReference type="EMBL" id="KAK4459997.1"/>
    </source>
</evidence>
<dbReference type="EMBL" id="MU865022">
    <property type="protein sequence ID" value="KAK4459997.1"/>
    <property type="molecule type" value="Genomic_DNA"/>
</dbReference>
<keyword evidence="4 7" id="KW-0812">Transmembrane</keyword>
<dbReference type="InterPro" id="IPR044851">
    <property type="entry name" value="Wax_synthase"/>
</dbReference>
<sequence length="412" mass="45529">MDHHPVFDLVAVVTISSLAIGFVSSSFIRIAVLGAVSALTWDCVLKCPVYISRGAWATSVGGYTLSYLWQYLDAGVLSKWTYEKQGPENELIKPWGAPSPPKRRNPADDGFVSRLKFGFATMFSWRFVDTPYRARGLPKLDEKLAKSRSAFLVHTLKTIVVCYLVLDVMDVSADPAVTDKFYSLDKVPLFSRIGQVSAEEFMMRIFAALGLGAGLVSVQRGVYNICAFVTVATGFSDPEDWPPFNGPFGAIHSLRSFWSIFWHQTNTHRLRVTSNWFLSDVLRLPRGSKAARYARPWMIFLLSAVFHVAIDVSSGMLPGESGAMRFFTIQPLGIVIEDLATWILSTRSTAKPGGGSTGPTALQRWGGALWVLLWMTWTAPAYMFPVLAKAESEGDKGVVPLSLIGLVTKQLR</sequence>
<evidence type="ECO:0000259" key="8">
    <source>
        <dbReference type="Pfam" id="PF13813"/>
    </source>
</evidence>
<keyword evidence="3 9" id="KW-0808">Transferase</keyword>
<organism evidence="9 10">
    <name type="scientific">Cladorrhinum samala</name>
    <dbReference type="NCBI Taxonomy" id="585594"/>
    <lineage>
        <taxon>Eukaryota</taxon>
        <taxon>Fungi</taxon>
        <taxon>Dikarya</taxon>
        <taxon>Ascomycota</taxon>
        <taxon>Pezizomycotina</taxon>
        <taxon>Sordariomycetes</taxon>
        <taxon>Sordariomycetidae</taxon>
        <taxon>Sordariales</taxon>
        <taxon>Podosporaceae</taxon>
        <taxon>Cladorrhinum</taxon>
    </lineage>
</organism>
<feature type="transmembrane region" description="Helical" evidence="7">
    <location>
        <begin position="6"/>
        <end position="28"/>
    </location>
</feature>
<reference evidence="9" key="2">
    <citation type="submission" date="2023-06" db="EMBL/GenBank/DDBJ databases">
        <authorList>
            <consortium name="Lawrence Berkeley National Laboratory"/>
            <person name="Mondo S.J."/>
            <person name="Hensen N."/>
            <person name="Bonometti L."/>
            <person name="Westerberg I."/>
            <person name="Brannstrom I.O."/>
            <person name="Guillou S."/>
            <person name="Cros-Aarteil S."/>
            <person name="Calhoun S."/>
            <person name="Haridas S."/>
            <person name="Kuo A."/>
            <person name="Pangilinan J."/>
            <person name="Riley R."/>
            <person name="Labutti K."/>
            <person name="Andreopoulos B."/>
            <person name="Lipzen A."/>
            <person name="Chen C."/>
            <person name="Yanf M."/>
            <person name="Daum C."/>
            <person name="Ng V."/>
            <person name="Clum A."/>
            <person name="Steindorff A."/>
            <person name="Ohm R."/>
            <person name="Martin F."/>
            <person name="Silar P."/>
            <person name="Natvig D."/>
            <person name="Lalanne C."/>
            <person name="Gautier V."/>
            <person name="Ament-Velasquez S.L."/>
            <person name="Kruys A."/>
            <person name="Hutchinson M.I."/>
            <person name="Powell A.J."/>
            <person name="Barry K."/>
            <person name="Miller A.N."/>
            <person name="Grigoriev I.V."/>
            <person name="Debuchy R."/>
            <person name="Gladieux P."/>
            <person name="Thoren M.H."/>
            <person name="Johannesson H."/>
        </authorList>
    </citation>
    <scope>NUCLEOTIDE SEQUENCE</scope>
    <source>
        <strain evidence="9">PSN324</strain>
    </source>
</reference>
<reference evidence="9" key="1">
    <citation type="journal article" date="2023" name="Mol. Phylogenet. Evol.">
        <title>Genome-scale phylogeny and comparative genomics of the fungal order Sordariales.</title>
        <authorList>
            <person name="Hensen N."/>
            <person name="Bonometti L."/>
            <person name="Westerberg I."/>
            <person name="Brannstrom I.O."/>
            <person name="Guillou S."/>
            <person name="Cros-Aarteil S."/>
            <person name="Calhoun S."/>
            <person name="Haridas S."/>
            <person name="Kuo A."/>
            <person name="Mondo S."/>
            <person name="Pangilinan J."/>
            <person name="Riley R."/>
            <person name="LaButti K."/>
            <person name="Andreopoulos B."/>
            <person name="Lipzen A."/>
            <person name="Chen C."/>
            <person name="Yan M."/>
            <person name="Daum C."/>
            <person name="Ng V."/>
            <person name="Clum A."/>
            <person name="Steindorff A."/>
            <person name="Ohm R.A."/>
            <person name="Martin F."/>
            <person name="Silar P."/>
            <person name="Natvig D.O."/>
            <person name="Lalanne C."/>
            <person name="Gautier V."/>
            <person name="Ament-Velasquez S.L."/>
            <person name="Kruys A."/>
            <person name="Hutchinson M.I."/>
            <person name="Powell A.J."/>
            <person name="Barry K."/>
            <person name="Miller A.N."/>
            <person name="Grigoriev I.V."/>
            <person name="Debuchy R."/>
            <person name="Gladieux P."/>
            <person name="Hiltunen Thoren M."/>
            <person name="Johannesson H."/>
        </authorList>
    </citation>
    <scope>NUCLEOTIDE SEQUENCE</scope>
    <source>
        <strain evidence="9">PSN324</strain>
    </source>
</reference>
<protein>
    <submittedName>
        <fullName evidence="9">Membrane bound O-acyl transferase family-domain-containing protein</fullName>
    </submittedName>
</protein>
<name>A0AAV9HKY1_9PEZI</name>
<feature type="transmembrane region" description="Helical" evidence="7">
    <location>
        <begin position="293"/>
        <end position="310"/>
    </location>
</feature>
<evidence type="ECO:0000256" key="4">
    <source>
        <dbReference type="ARBA" id="ARBA00022692"/>
    </source>
</evidence>